<proteinExistence type="predicted"/>
<gene>
    <name evidence="2" type="ORF">OHA16_35165</name>
</gene>
<organism evidence="2 3">
    <name type="scientific">Kitasatospora purpeofusca</name>
    <dbReference type="NCBI Taxonomy" id="67352"/>
    <lineage>
        <taxon>Bacteria</taxon>
        <taxon>Bacillati</taxon>
        <taxon>Actinomycetota</taxon>
        <taxon>Actinomycetes</taxon>
        <taxon>Kitasatosporales</taxon>
        <taxon>Streptomycetaceae</taxon>
        <taxon>Kitasatospora</taxon>
    </lineage>
</organism>
<evidence type="ECO:0000313" key="2">
    <source>
        <dbReference type="EMBL" id="WUQ87766.1"/>
    </source>
</evidence>
<dbReference type="EMBL" id="CP108110">
    <property type="protein sequence ID" value="WUQ87766.1"/>
    <property type="molecule type" value="Genomic_DNA"/>
</dbReference>
<feature type="compositionally biased region" description="Basic and acidic residues" evidence="1">
    <location>
        <begin position="132"/>
        <end position="146"/>
    </location>
</feature>
<dbReference type="RefSeq" id="WP_328958322.1">
    <property type="nucleotide sequence ID" value="NZ_CP108110.1"/>
</dbReference>
<dbReference type="Proteomes" id="UP001432222">
    <property type="component" value="Chromosome"/>
</dbReference>
<protein>
    <recommendedName>
        <fullName evidence="4">SseB protein N-terminal domain-containing protein</fullName>
    </recommendedName>
</protein>
<name>A0ABZ1UCH1_9ACTN</name>
<evidence type="ECO:0008006" key="4">
    <source>
        <dbReference type="Google" id="ProtNLM"/>
    </source>
</evidence>
<sequence>MTNAGLVHQVRMLRAGAGDPAVMLAQFRLSALLLPRWGDEAVRTADEGGLRWILAFTSETQLEAFARAKGLTVAGLPYLTVLGARLLDVAVPGLGVPGGVALDIAGTEPMLFPPSHGIVPDAAALDGPPPNHEGDRWRDSGSTHRH</sequence>
<reference evidence="2" key="1">
    <citation type="submission" date="2022-10" db="EMBL/GenBank/DDBJ databases">
        <title>The complete genomes of actinobacterial strains from the NBC collection.</title>
        <authorList>
            <person name="Joergensen T.S."/>
            <person name="Alvarez Arevalo M."/>
            <person name="Sterndorff E.B."/>
            <person name="Faurdal D."/>
            <person name="Vuksanovic O."/>
            <person name="Mourched A.-S."/>
            <person name="Charusanti P."/>
            <person name="Shaw S."/>
            <person name="Blin K."/>
            <person name="Weber T."/>
        </authorList>
    </citation>
    <scope>NUCLEOTIDE SEQUENCE</scope>
    <source>
        <strain evidence="2">NBC_00222</strain>
    </source>
</reference>
<accession>A0ABZ1UCH1</accession>
<keyword evidence="3" id="KW-1185">Reference proteome</keyword>
<evidence type="ECO:0000256" key="1">
    <source>
        <dbReference type="SAM" id="MobiDB-lite"/>
    </source>
</evidence>
<feature type="region of interest" description="Disordered" evidence="1">
    <location>
        <begin position="118"/>
        <end position="146"/>
    </location>
</feature>
<evidence type="ECO:0000313" key="3">
    <source>
        <dbReference type="Proteomes" id="UP001432222"/>
    </source>
</evidence>